<gene>
    <name evidence="1" type="ORF">R3I93_006710</name>
</gene>
<evidence type="ECO:0000313" key="1">
    <source>
        <dbReference type="EMBL" id="KAK7162480.1"/>
    </source>
</evidence>
<reference evidence="1 2" key="1">
    <citation type="submission" date="2024-02" db="EMBL/GenBank/DDBJ databases">
        <title>Chromosome-level genome assembly of the Eurasian Minnow (Phoxinus phoxinus).</title>
        <authorList>
            <person name="Oriowo T.O."/>
            <person name="Martin S."/>
            <person name="Stange M."/>
            <person name="Chrysostomakis Y."/>
            <person name="Brown T."/>
            <person name="Winkler S."/>
            <person name="Kukowka S."/>
            <person name="Myers E.W."/>
            <person name="Bohne A."/>
        </authorList>
    </citation>
    <scope>NUCLEOTIDE SEQUENCE [LARGE SCALE GENOMIC DNA]</scope>
    <source>
        <strain evidence="1">ZFMK-TIS-60720</strain>
        <tissue evidence="1">Whole Organism</tissue>
    </source>
</reference>
<proteinExistence type="predicted"/>
<dbReference type="Proteomes" id="UP001364617">
    <property type="component" value="Unassembled WGS sequence"/>
</dbReference>
<dbReference type="AlphaFoldDB" id="A0AAN9HC08"/>
<name>A0AAN9HC08_9TELE</name>
<keyword evidence="2" id="KW-1185">Reference proteome</keyword>
<organism evidence="1 2">
    <name type="scientific">Phoxinus phoxinus</name>
    <name type="common">Eurasian minnow</name>
    <dbReference type="NCBI Taxonomy" id="58324"/>
    <lineage>
        <taxon>Eukaryota</taxon>
        <taxon>Metazoa</taxon>
        <taxon>Chordata</taxon>
        <taxon>Craniata</taxon>
        <taxon>Vertebrata</taxon>
        <taxon>Euteleostomi</taxon>
        <taxon>Actinopterygii</taxon>
        <taxon>Neopterygii</taxon>
        <taxon>Teleostei</taxon>
        <taxon>Ostariophysi</taxon>
        <taxon>Cypriniformes</taxon>
        <taxon>Leuciscidae</taxon>
        <taxon>Phoxininae</taxon>
        <taxon>Phoxinus</taxon>
    </lineage>
</organism>
<evidence type="ECO:0000313" key="2">
    <source>
        <dbReference type="Proteomes" id="UP001364617"/>
    </source>
</evidence>
<accession>A0AAN9HC08</accession>
<sequence length="109" mass="12297">MPCQAADVDECGSFAVIIPEPSKEMPCQAADVDECGSFAVIIPETSQVSRESHCIFAGIFELMVKEKRHLCHLIQIISASEQAFKLHFPSVPPYPLHVYFCLRHHWDLK</sequence>
<comment type="caution">
    <text evidence="1">The sequence shown here is derived from an EMBL/GenBank/DDBJ whole genome shotgun (WGS) entry which is preliminary data.</text>
</comment>
<protein>
    <submittedName>
        <fullName evidence="1">Uncharacterized protein</fullName>
    </submittedName>
</protein>
<dbReference type="EMBL" id="JAYKXH010000007">
    <property type="protein sequence ID" value="KAK7162480.1"/>
    <property type="molecule type" value="Genomic_DNA"/>
</dbReference>